<dbReference type="Gene3D" id="2.60.40.380">
    <property type="entry name" value="Purple acid phosphatase-like, N-terminal"/>
    <property type="match status" value="1"/>
</dbReference>
<accession>A0AAE0BQ79</accession>
<evidence type="ECO:0000313" key="8">
    <source>
        <dbReference type="EMBL" id="KAK3240763.1"/>
    </source>
</evidence>
<feature type="domain" description="Purple acid phosphatase N-terminal" evidence="7">
    <location>
        <begin position="96"/>
        <end position="188"/>
    </location>
</feature>
<reference evidence="8 9" key="1">
    <citation type="journal article" date="2015" name="Genome Biol. Evol.">
        <title>Comparative Genomics of a Bacterivorous Green Alga Reveals Evolutionary Causalities and Consequences of Phago-Mixotrophic Mode of Nutrition.</title>
        <authorList>
            <person name="Burns J.A."/>
            <person name="Paasch A."/>
            <person name="Narechania A."/>
            <person name="Kim E."/>
        </authorList>
    </citation>
    <scope>NUCLEOTIDE SEQUENCE [LARGE SCALE GENOMIC DNA]</scope>
    <source>
        <strain evidence="8 9">PLY_AMNH</strain>
    </source>
</reference>
<dbReference type="InterPro" id="IPR015914">
    <property type="entry name" value="PAPs_N"/>
</dbReference>
<feature type="domain" description="Calcineurin-like phosphoesterase" evidence="5">
    <location>
        <begin position="199"/>
        <end position="432"/>
    </location>
</feature>
<dbReference type="Pfam" id="PF00149">
    <property type="entry name" value="Metallophos"/>
    <property type="match status" value="1"/>
</dbReference>
<organism evidence="8 9">
    <name type="scientific">Cymbomonas tetramitiformis</name>
    <dbReference type="NCBI Taxonomy" id="36881"/>
    <lineage>
        <taxon>Eukaryota</taxon>
        <taxon>Viridiplantae</taxon>
        <taxon>Chlorophyta</taxon>
        <taxon>Pyramimonadophyceae</taxon>
        <taxon>Pyramimonadales</taxon>
        <taxon>Pyramimonadaceae</taxon>
        <taxon>Cymbomonas</taxon>
    </lineage>
</organism>
<dbReference type="GO" id="GO:0003993">
    <property type="term" value="F:acid phosphatase activity"/>
    <property type="evidence" value="ECO:0007669"/>
    <property type="project" value="UniProtKB-EC"/>
</dbReference>
<dbReference type="EMBL" id="LGRX02033556">
    <property type="protein sequence ID" value="KAK3240763.1"/>
    <property type="molecule type" value="Genomic_DNA"/>
</dbReference>
<evidence type="ECO:0000259" key="5">
    <source>
        <dbReference type="Pfam" id="PF00149"/>
    </source>
</evidence>
<feature type="signal peptide" evidence="4">
    <location>
        <begin position="1"/>
        <end position="19"/>
    </location>
</feature>
<dbReference type="SUPFAM" id="SSF49363">
    <property type="entry name" value="Purple acid phosphatase, N-terminal domain"/>
    <property type="match status" value="1"/>
</dbReference>
<comment type="similarity">
    <text evidence="1 4">Belongs to the metallophosphoesterase superfamily. Purple acid phosphatase family.</text>
</comment>
<dbReference type="CDD" id="cd00839">
    <property type="entry name" value="MPP_PAPs"/>
    <property type="match status" value="1"/>
</dbReference>
<keyword evidence="3" id="KW-0325">Glycoprotein</keyword>
<dbReference type="InterPro" id="IPR041792">
    <property type="entry name" value="MPP_PAP"/>
</dbReference>
<dbReference type="Proteomes" id="UP001190700">
    <property type="component" value="Unassembled WGS sequence"/>
</dbReference>
<dbReference type="InterPro" id="IPR008963">
    <property type="entry name" value="Purple_acid_Pase-like_N"/>
</dbReference>
<dbReference type="Pfam" id="PF14008">
    <property type="entry name" value="Metallophos_C"/>
    <property type="match status" value="1"/>
</dbReference>
<dbReference type="PANTHER" id="PTHR45867">
    <property type="entry name" value="PURPLE ACID PHOSPHATASE"/>
    <property type="match status" value="1"/>
</dbReference>
<sequence length="533" mass="58880">MGILLLAVIFTSNVISVVGGRASGWDAIGFKFGSANCDTFKDCQSCASAKSWTGNHCRWCPLSGDESCHSEGSAYNKCDSDQQVTDASKCANLYAPVQVHTALFGKDDRGDSNGMTISWQTIGRTSSSIVKFGTVSGVRDQVARGNSSSYFATFDHHVHLTGLTAATTYYYQVGDPSTGFSQEFNFQTAPANVGAEMSFKIMVYGDLGIVNSDPTFKRLKANRDTVDLFWHLGDISYADDAIIETPLTFRYEAIYNDWMKELESIAAQKAYMVSPGNHEAECHSVPCQVSSEKLNKLGNFAAFNSRWRMPFKQSGSSSNMFYSFNFANVHFISINTETDFEGAASDHYTLGPAVGGFGDWVKWLEADLIQATKDRHLRPWIIVGGHRPVYTLITCDKDGMPSSDARALQKAMEDLFEKYQVDLYVSGHQHSYERQLPVFRGVPELQQNLSIYANPTHTTHIVAGMAGNVEAHADYGGSPHQVWNAVKDDSHYGFGRLSVINSTDLFWEFIGSDSGDVLDAFTLHRERPVDGYS</sequence>
<dbReference type="SUPFAM" id="SSF56300">
    <property type="entry name" value="Metallo-dependent phosphatases"/>
    <property type="match status" value="1"/>
</dbReference>
<evidence type="ECO:0000256" key="2">
    <source>
        <dbReference type="ARBA" id="ARBA00022729"/>
    </source>
</evidence>
<keyword evidence="2 4" id="KW-0732">Signal</keyword>
<dbReference type="InterPro" id="IPR004843">
    <property type="entry name" value="Calcineurin-like_PHP"/>
</dbReference>
<feature type="chain" id="PRO_5041776130" description="Purple acid phosphatase" evidence="4">
    <location>
        <begin position="20"/>
        <end position="533"/>
    </location>
</feature>
<evidence type="ECO:0000256" key="4">
    <source>
        <dbReference type="RuleBase" id="RU361203"/>
    </source>
</evidence>
<evidence type="ECO:0000256" key="1">
    <source>
        <dbReference type="ARBA" id="ARBA00008723"/>
    </source>
</evidence>
<protein>
    <recommendedName>
        <fullName evidence="4">Purple acid phosphatase</fullName>
        <ecNumber evidence="4">3.1.3.2</ecNumber>
    </recommendedName>
</protein>
<dbReference type="GO" id="GO:0046872">
    <property type="term" value="F:metal ion binding"/>
    <property type="evidence" value="ECO:0007669"/>
    <property type="project" value="InterPro"/>
</dbReference>
<keyword evidence="4" id="KW-0378">Hydrolase</keyword>
<dbReference type="Gene3D" id="3.60.21.10">
    <property type="match status" value="1"/>
</dbReference>
<name>A0AAE0BQ79_9CHLO</name>
<comment type="catalytic activity">
    <reaction evidence="4">
        <text>a phosphate monoester + H2O = an alcohol + phosphate</text>
        <dbReference type="Rhea" id="RHEA:15017"/>
        <dbReference type="ChEBI" id="CHEBI:15377"/>
        <dbReference type="ChEBI" id="CHEBI:30879"/>
        <dbReference type="ChEBI" id="CHEBI:43474"/>
        <dbReference type="ChEBI" id="CHEBI:67140"/>
        <dbReference type="EC" id="3.1.3.2"/>
    </reaction>
</comment>
<dbReference type="InterPro" id="IPR029052">
    <property type="entry name" value="Metallo-depent_PP-like"/>
</dbReference>
<dbReference type="AlphaFoldDB" id="A0AAE0BQ79"/>
<dbReference type="EC" id="3.1.3.2" evidence="4"/>
<gene>
    <name evidence="8" type="ORF">CYMTET_49414</name>
</gene>
<dbReference type="PANTHER" id="PTHR45867:SF3">
    <property type="entry name" value="ACID PHOSPHATASE TYPE 7"/>
    <property type="match status" value="1"/>
</dbReference>
<proteinExistence type="inferred from homology"/>
<dbReference type="Pfam" id="PF16656">
    <property type="entry name" value="Pur_ac_phosph_N"/>
    <property type="match status" value="1"/>
</dbReference>
<evidence type="ECO:0000256" key="3">
    <source>
        <dbReference type="ARBA" id="ARBA00023180"/>
    </source>
</evidence>
<dbReference type="InterPro" id="IPR025733">
    <property type="entry name" value="PAPs_C"/>
</dbReference>
<comment type="caution">
    <text evidence="8">The sequence shown here is derived from an EMBL/GenBank/DDBJ whole genome shotgun (WGS) entry which is preliminary data.</text>
</comment>
<feature type="domain" description="Purple acid phosphatase C-terminal" evidence="6">
    <location>
        <begin position="458"/>
        <end position="519"/>
    </location>
</feature>
<evidence type="ECO:0000259" key="7">
    <source>
        <dbReference type="Pfam" id="PF16656"/>
    </source>
</evidence>
<evidence type="ECO:0000259" key="6">
    <source>
        <dbReference type="Pfam" id="PF14008"/>
    </source>
</evidence>
<evidence type="ECO:0000313" key="9">
    <source>
        <dbReference type="Proteomes" id="UP001190700"/>
    </source>
</evidence>
<keyword evidence="9" id="KW-1185">Reference proteome</keyword>